<proteinExistence type="inferred from homology"/>
<dbReference type="SUPFAM" id="SSF49899">
    <property type="entry name" value="Concanavalin A-like lectins/glucanases"/>
    <property type="match status" value="1"/>
</dbReference>
<dbReference type="Gene3D" id="2.115.10.20">
    <property type="entry name" value="Glycosyl hydrolase domain, family 43"/>
    <property type="match status" value="1"/>
</dbReference>
<dbReference type="GO" id="GO:0005975">
    <property type="term" value="P:carbohydrate metabolic process"/>
    <property type="evidence" value="ECO:0007669"/>
    <property type="project" value="InterPro"/>
</dbReference>
<evidence type="ECO:0000256" key="5">
    <source>
        <dbReference type="PIRSR" id="PIRSR606710-2"/>
    </source>
</evidence>
<protein>
    <submittedName>
        <fullName evidence="8">Family 43 glycosylhydrolase</fullName>
    </submittedName>
</protein>
<dbReference type="SUPFAM" id="SSF75005">
    <property type="entry name" value="Arabinanase/levansucrase/invertase"/>
    <property type="match status" value="1"/>
</dbReference>
<accession>A0A7D5J134</accession>
<evidence type="ECO:0000256" key="1">
    <source>
        <dbReference type="ARBA" id="ARBA00009865"/>
    </source>
</evidence>
<sequence length="524" mass="57816">MVRIVNPVLPGFHPDPSIVRVDDVFYIATSTFEFHPAVRIHASRDLAHWELVGHALDDGFDLRGVPDSGGVWAPSLSHADGVFWLAYSIVRTMDGDDKDIENYLVTAPDITGPWSEPVYLGSRGFDFSFFHDHDGTHWIVGVQWDHRPGHPSFAGLVLEQYLPDERRASGTAHLLHQESGLVEGPNLYRIDGWYYLLIAAGGTGWNHGITVARSRARLGPYERDPREAVLTTRDAPGHPLQKAGHGELVRLTDGGWVLAHLAARPVLHLGERYCTLGRETCLQVVDVDDDGWLRLRGGGRHAAETIEIAGIAEHPVAAAPTRDDFDAEVLDHDVWSTLRAPLAEGSADLGARPGWLRLRGGASPGSVFDQSMILRRVTEHRATVMCRVDAEPPTPRQAAGLVLWYDRRGWIWLQITADADHGRHVRVVWRDGDRTVADAPIEVPAGAVDLEASLDGAYVGFAVTGTDGVRRVVPGRYDLWRLSDDHGPRLRFTGLFVGVRVDDLDARRWTADIDVVDLVTVPAP</sequence>
<keyword evidence="2 6" id="KW-0378">Hydrolase</keyword>
<evidence type="ECO:0000256" key="6">
    <source>
        <dbReference type="RuleBase" id="RU361187"/>
    </source>
</evidence>
<feature type="active site" description="Proton donor" evidence="4">
    <location>
        <position position="183"/>
    </location>
</feature>
<comment type="similarity">
    <text evidence="1 6">Belongs to the glycosyl hydrolase 43 family.</text>
</comment>
<name>A0A7D5J134_9MICO</name>
<dbReference type="PANTHER" id="PTHR42812">
    <property type="entry name" value="BETA-XYLOSIDASE"/>
    <property type="match status" value="1"/>
</dbReference>
<feature type="active site" description="Proton acceptor" evidence="4">
    <location>
        <position position="15"/>
    </location>
</feature>
<dbReference type="Proteomes" id="UP000509638">
    <property type="component" value="Chromosome"/>
</dbReference>
<dbReference type="Gene3D" id="2.60.120.200">
    <property type="match status" value="1"/>
</dbReference>
<dbReference type="Pfam" id="PF04616">
    <property type="entry name" value="Glyco_hydro_43"/>
    <property type="match status" value="1"/>
</dbReference>
<dbReference type="PANTHER" id="PTHR42812:SF12">
    <property type="entry name" value="BETA-XYLOSIDASE-RELATED"/>
    <property type="match status" value="1"/>
</dbReference>
<feature type="site" description="Important for catalytic activity, responsible for pKa modulation of the active site Glu and correct orientation of both the proton donor and substrate" evidence="5">
    <location>
        <position position="126"/>
    </location>
</feature>
<evidence type="ECO:0000313" key="9">
    <source>
        <dbReference type="Proteomes" id="UP000509638"/>
    </source>
</evidence>
<evidence type="ECO:0000256" key="2">
    <source>
        <dbReference type="ARBA" id="ARBA00022801"/>
    </source>
</evidence>
<dbReference type="InterPro" id="IPR051795">
    <property type="entry name" value="Glycosyl_Hydrlase_43"/>
</dbReference>
<evidence type="ECO:0000313" key="8">
    <source>
        <dbReference type="EMBL" id="QLD13175.1"/>
    </source>
</evidence>
<evidence type="ECO:0000256" key="4">
    <source>
        <dbReference type="PIRSR" id="PIRSR606710-1"/>
    </source>
</evidence>
<organism evidence="8 9">
    <name type="scientific">Microbacterium oleivorans</name>
    <dbReference type="NCBI Taxonomy" id="273677"/>
    <lineage>
        <taxon>Bacteria</taxon>
        <taxon>Bacillati</taxon>
        <taxon>Actinomycetota</taxon>
        <taxon>Actinomycetes</taxon>
        <taxon>Micrococcales</taxon>
        <taxon>Microbacteriaceae</taxon>
        <taxon>Microbacterium</taxon>
    </lineage>
</organism>
<dbReference type="InterPro" id="IPR041542">
    <property type="entry name" value="GH43_C2"/>
</dbReference>
<keyword evidence="3 6" id="KW-0326">Glycosidase</keyword>
<dbReference type="InterPro" id="IPR023296">
    <property type="entry name" value="Glyco_hydro_beta-prop_sf"/>
</dbReference>
<reference evidence="8 9" key="1">
    <citation type="submission" date="2020-06" db="EMBL/GenBank/DDBJ databases">
        <authorList>
            <person name="Jo H."/>
        </authorList>
    </citation>
    <scope>NUCLEOTIDE SEQUENCE [LARGE SCALE GENOMIC DNA]</scope>
    <source>
        <strain evidence="8 9">I46</strain>
    </source>
</reference>
<feature type="domain" description="Beta-xylosidase C-terminal Concanavalin A-like" evidence="7">
    <location>
        <begin position="322"/>
        <end position="516"/>
    </location>
</feature>
<gene>
    <name evidence="8" type="ORF">HW566_02645</name>
</gene>
<dbReference type="GO" id="GO:0004553">
    <property type="term" value="F:hydrolase activity, hydrolyzing O-glycosyl compounds"/>
    <property type="evidence" value="ECO:0007669"/>
    <property type="project" value="InterPro"/>
</dbReference>
<dbReference type="InterPro" id="IPR013320">
    <property type="entry name" value="ConA-like_dom_sf"/>
</dbReference>
<dbReference type="EMBL" id="CP058316">
    <property type="protein sequence ID" value="QLD13175.1"/>
    <property type="molecule type" value="Genomic_DNA"/>
</dbReference>
<dbReference type="RefSeq" id="WP_178014614.1">
    <property type="nucleotide sequence ID" value="NZ_CP058316.1"/>
</dbReference>
<evidence type="ECO:0000259" key="7">
    <source>
        <dbReference type="Pfam" id="PF17851"/>
    </source>
</evidence>
<dbReference type="Pfam" id="PF17851">
    <property type="entry name" value="GH43_C2"/>
    <property type="match status" value="1"/>
</dbReference>
<dbReference type="InterPro" id="IPR006710">
    <property type="entry name" value="Glyco_hydro_43"/>
</dbReference>
<evidence type="ECO:0000256" key="3">
    <source>
        <dbReference type="ARBA" id="ARBA00023295"/>
    </source>
</evidence>
<dbReference type="AlphaFoldDB" id="A0A7D5J134"/>